<dbReference type="SUPFAM" id="SSF46894">
    <property type="entry name" value="C-terminal effector domain of the bipartite response regulators"/>
    <property type="match status" value="1"/>
</dbReference>
<keyword evidence="3" id="KW-1185">Reference proteome</keyword>
<dbReference type="Pfam" id="PF00196">
    <property type="entry name" value="GerE"/>
    <property type="match status" value="1"/>
</dbReference>
<dbReference type="EMBL" id="BSPB01000101">
    <property type="protein sequence ID" value="GLS16909.1"/>
    <property type="molecule type" value="Genomic_DNA"/>
</dbReference>
<dbReference type="RefSeq" id="WP_284309544.1">
    <property type="nucleotide sequence ID" value="NZ_BSPB01000101.1"/>
</dbReference>
<dbReference type="InterPro" id="IPR016032">
    <property type="entry name" value="Sig_transdc_resp-reg_C-effctor"/>
</dbReference>
<dbReference type="Proteomes" id="UP001156903">
    <property type="component" value="Unassembled WGS sequence"/>
</dbReference>
<dbReference type="InterPro" id="IPR036388">
    <property type="entry name" value="WH-like_DNA-bd_sf"/>
</dbReference>
<protein>
    <recommendedName>
        <fullName evidence="1">HTH luxR-type domain-containing protein</fullName>
    </recommendedName>
</protein>
<evidence type="ECO:0000313" key="3">
    <source>
        <dbReference type="Proteomes" id="UP001156903"/>
    </source>
</evidence>
<comment type="caution">
    <text evidence="2">The sequence shown here is derived from an EMBL/GenBank/DDBJ whole genome shotgun (WGS) entry which is preliminary data.</text>
</comment>
<dbReference type="CDD" id="cd06170">
    <property type="entry name" value="LuxR_C_like"/>
    <property type="match status" value="1"/>
</dbReference>
<name>A0ABQ6CAS9_9BURK</name>
<dbReference type="SMART" id="SM00421">
    <property type="entry name" value="HTH_LUXR"/>
    <property type="match status" value="1"/>
</dbReference>
<accession>A0ABQ6CAS9</accession>
<dbReference type="PROSITE" id="PS50043">
    <property type="entry name" value="HTH_LUXR_2"/>
    <property type="match status" value="1"/>
</dbReference>
<evidence type="ECO:0000259" key="1">
    <source>
        <dbReference type="PROSITE" id="PS50043"/>
    </source>
</evidence>
<feature type="domain" description="HTH luxR-type" evidence="1">
    <location>
        <begin position="288"/>
        <end position="353"/>
    </location>
</feature>
<gene>
    <name evidence="2" type="ORF">GCM10007935_43550</name>
</gene>
<reference evidence="3" key="1">
    <citation type="journal article" date="2019" name="Int. J. Syst. Evol. Microbiol.">
        <title>The Global Catalogue of Microorganisms (GCM) 10K type strain sequencing project: providing services to taxonomists for standard genome sequencing and annotation.</title>
        <authorList>
            <consortium name="The Broad Institute Genomics Platform"/>
            <consortium name="The Broad Institute Genome Sequencing Center for Infectious Disease"/>
            <person name="Wu L."/>
            <person name="Ma J."/>
        </authorList>
    </citation>
    <scope>NUCLEOTIDE SEQUENCE [LARGE SCALE GENOMIC DNA]</scope>
    <source>
        <strain evidence="3">NBRC 109341</strain>
    </source>
</reference>
<dbReference type="Gene3D" id="1.10.10.10">
    <property type="entry name" value="Winged helix-like DNA-binding domain superfamily/Winged helix DNA-binding domain"/>
    <property type="match status" value="1"/>
</dbReference>
<proteinExistence type="predicted"/>
<sequence>MSAPSPDTLLLEAYQAVGDPSRWDGLIARWADALEADSGLLFTPGDQFNHQPMHGHRYDFETAQSYGAYFHLHDDWTLTARSRGLFLAGHTGSGEAIVPQNRLRRSLFYNDFLRRMGQEWLLCSVLFQAGNRQAMPETVLSFYRRTGRRAFGRGATAALQKTVPHLQRCLLLHHELLRARADRAQIESGLDQLGLGMLMLQADGRVQFANRQAAAVLRAGAMPAVLPILQQLDRRARLGQYTGQRLATALGPVFAISTPGQRPGSTQPAGAVIWLIGARHSGQGALTLAANLFGLTPAEQKVLALLMQDQTPKQIAQALGIQLSTVRTQLSALLQKTGVRRQQELLRLIAAFPGG</sequence>
<dbReference type="InterPro" id="IPR000792">
    <property type="entry name" value="Tscrpt_reg_LuxR_C"/>
</dbReference>
<evidence type="ECO:0000313" key="2">
    <source>
        <dbReference type="EMBL" id="GLS16909.1"/>
    </source>
</evidence>
<organism evidence="2 3">
    <name type="scientific">Hydrogenophaga electricum</name>
    <dbReference type="NCBI Taxonomy" id="1230953"/>
    <lineage>
        <taxon>Bacteria</taxon>
        <taxon>Pseudomonadati</taxon>
        <taxon>Pseudomonadota</taxon>
        <taxon>Betaproteobacteria</taxon>
        <taxon>Burkholderiales</taxon>
        <taxon>Comamonadaceae</taxon>
        <taxon>Hydrogenophaga</taxon>
    </lineage>
</organism>